<dbReference type="Gene3D" id="3.40.50.720">
    <property type="entry name" value="NAD(P)-binding Rossmann-like Domain"/>
    <property type="match status" value="1"/>
</dbReference>
<proteinExistence type="inferred from homology"/>
<dbReference type="Gene3D" id="3.40.50.10860">
    <property type="entry name" value="Leucine Dehydrogenase, chain A, domain 1"/>
    <property type="match status" value="1"/>
</dbReference>
<dbReference type="EMBL" id="JAUHHV010000006">
    <property type="protein sequence ID" value="KAK1421553.1"/>
    <property type="molecule type" value="Genomic_DNA"/>
</dbReference>
<dbReference type="SUPFAM" id="SSF53223">
    <property type="entry name" value="Aminoacid dehydrogenase-like, N-terminal domain"/>
    <property type="match status" value="1"/>
</dbReference>
<evidence type="ECO:0000256" key="8">
    <source>
        <dbReference type="ARBA" id="ARBA00023268"/>
    </source>
</evidence>
<comment type="subunit">
    <text evidence="2">Homodimer.</text>
</comment>
<name>A0AAD8KHB1_TARER</name>
<evidence type="ECO:0000256" key="10">
    <source>
        <dbReference type="ARBA" id="ARBA00052194"/>
    </source>
</evidence>
<evidence type="ECO:0000256" key="11">
    <source>
        <dbReference type="ARBA" id="ARBA00058319"/>
    </source>
</evidence>
<dbReference type="InterPro" id="IPR000672">
    <property type="entry name" value="THF_DH/CycHdrlase"/>
</dbReference>
<evidence type="ECO:0000313" key="16">
    <source>
        <dbReference type="Proteomes" id="UP001229421"/>
    </source>
</evidence>
<comment type="function">
    <text evidence="11">Catalyzes the oxidation of 5,10-methylenetetrahydrofolate to 5,10-methenyltetrahydrofolate and then the hydrolysis of 5,10-methenyltetrahydrofolate to 10-formyltetrahydrofolate.</text>
</comment>
<dbReference type="PRINTS" id="PR00085">
    <property type="entry name" value="THFDHDRGNASE"/>
</dbReference>
<dbReference type="FunFam" id="3.40.50.720:FF:000006">
    <property type="entry name" value="Bifunctional protein FolD"/>
    <property type="match status" value="1"/>
</dbReference>
<dbReference type="GO" id="GO:0004488">
    <property type="term" value="F:methylenetetrahydrofolate dehydrogenase (NADP+) activity"/>
    <property type="evidence" value="ECO:0007669"/>
    <property type="project" value="UniProtKB-EC"/>
</dbReference>
<evidence type="ECO:0008006" key="17">
    <source>
        <dbReference type="Google" id="ProtNLM"/>
    </source>
</evidence>
<feature type="domain" description="Tetrahydrofolate dehydrogenase/cyclohydrolase NAD(P)-binding" evidence="14">
    <location>
        <begin position="178"/>
        <end position="323"/>
    </location>
</feature>
<reference evidence="15" key="1">
    <citation type="journal article" date="2023" name="bioRxiv">
        <title>Improved chromosome-level genome assembly for marigold (Tagetes erecta).</title>
        <authorList>
            <person name="Jiang F."/>
            <person name="Yuan L."/>
            <person name="Wang S."/>
            <person name="Wang H."/>
            <person name="Xu D."/>
            <person name="Wang A."/>
            <person name="Fan W."/>
        </authorList>
    </citation>
    <scope>NUCLEOTIDE SEQUENCE</scope>
    <source>
        <strain evidence="15">WSJ</strain>
        <tissue evidence="15">Leaf</tissue>
    </source>
</reference>
<evidence type="ECO:0000256" key="5">
    <source>
        <dbReference type="ARBA" id="ARBA00022857"/>
    </source>
</evidence>
<gene>
    <name evidence="15" type="ORF">QVD17_23980</name>
</gene>
<dbReference type="InterPro" id="IPR046346">
    <property type="entry name" value="Aminoacid_DH-like_N_sf"/>
</dbReference>
<evidence type="ECO:0000313" key="15">
    <source>
        <dbReference type="EMBL" id="KAK1421553.1"/>
    </source>
</evidence>
<dbReference type="GO" id="GO:0009853">
    <property type="term" value="P:photorespiration"/>
    <property type="evidence" value="ECO:0007669"/>
    <property type="project" value="UniProtKB-KW"/>
</dbReference>
<dbReference type="AlphaFoldDB" id="A0AAD8KHB1"/>
<keyword evidence="7" id="KW-0601">Photorespiration</keyword>
<feature type="domain" description="Tetrahydrofolate dehydrogenase/cyclohydrolase catalytic" evidence="13">
    <location>
        <begin position="42"/>
        <end position="157"/>
    </location>
</feature>
<dbReference type="InterPro" id="IPR036291">
    <property type="entry name" value="NAD(P)-bd_dom_sf"/>
</dbReference>
<dbReference type="Pfam" id="PF02882">
    <property type="entry name" value="THF_DHG_CYH_C"/>
    <property type="match status" value="1"/>
</dbReference>
<evidence type="ECO:0000256" key="3">
    <source>
        <dbReference type="ARBA" id="ARBA00022563"/>
    </source>
</evidence>
<dbReference type="PANTHER" id="PTHR48099:SF13">
    <property type="entry name" value="METHYLENETETRAHYDROFOLATE DEHYDROGENASE"/>
    <property type="match status" value="1"/>
</dbReference>
<comment type="similarity">
    <text evidence="12">Belongs to the tetrahydrofolate dehydrogenase/cyclohydrolase family.</text>
</comment>
<accession>A0AAD8KHB1</accession>
<dbReference type="CDD" id="cd01080">
    <property type="entry name" value="NAD_bind_m-THF_DH_Cyclohyd"/>
    <property type="match status" value="1"/>
</dbReference>
<keyword evidence="4" id="KW-0378">Hydrolase</keyword>
<evidence type="ECO:0000256" key="6">
    <source>
        <dbReference type="ARBA" id="ARBA00023002"/>
    </source>
</evidence>
<keyword evidence="8" id="KW-0511">Multifunctional enzyme</keyword>
<evidence type="ECO:0000256" key="1">
    <source>
        <dbReference type="ARBA" id="ARBA00004777"/>
    </source>
</evidence>
<evidence type="ECO:0000256" key="12">
    <source>
        <dbReference type="ARBA" id="ARBA00061364"/>
    </source>
</evidence>
<dbReference type="Proteomes" id="UP001229421">
    <property type="component" value="Unassembled WGS sequence"/>
</dbReference>
<keyword evidence="3" id="KW-0554">One-carbon metabolism</keyword>
<evidence type="ECO:0000259" key="13">
    <source>
        <dbReference type="Pfam" id="PF00763"/>
    </source>
</evidence>
<dbReference type="InterPro" id="IPR020630">
    <property type="entry name" value="THF_DH/CycHdrlase_cat_dom"/>
</dbReference>
<keyword evidence="5" id="KW-0521">NADP</keyword>
<dbReference type="GO" id="GO:0004477">
    <property type="term" value="F:methenyltetrahydrofolate cyclohydrolase activity"/>
    <property type="evidence" value="ECO:0007669"/>
    <property type="project" value="UniProtKB-EC"/>
</dbReference>
<dbReference type="FunFam" id="3.40.50.10860:FF:000001">
    <property type="entry name" value="Bifunctional protein FolD"/>
    <property type="match status" value="1"/>
</dbReference>
<evidence type="ECO:0000256" key="2">
    <source>
        <dbReference type="ARBA" id="ARBA00011738"/>
    </source>
</evidence>
<dbReference type="PANTHER" id="PTHR48099">
    <property type="entry name" value="C-1-TETRAHYDROFOLATE SYNTHASE, CYTOPLASMIC-RELATED"/>
    <property type="match status" value="1"/>
</dbReference>
<comment type="caution">
    <text evidence="15">The sequence shown here is derived from an EMBL/GenBank/DDBJ whole genome shotgun (WGS) entry which is preliminary data.</text>
</comment>
<comment type="catalytic activity">
    <reaction evidence="10">
        <text>(6R)-5,10-methylene-5,6,7,8-tetrahydrofolate + NADP(+) = (6R)-5,10-methenyltetrahydrofolate + NADPH</text>
        <dbReference type="Rhea" id="RHEA:22812"/>
        <dbReference type="ChEBI" id="CHEBI:15636"/>
        <dbReference type="ChEBI" id="CHEBI:57455"/>
        <dbReference type="ChEBI" id="CHEBI:57783"/>
        <dbReference type="ChEBI" id="CHEBI:58349"/>
        <dbReference type="EC" id="1.5.1.5"/>
    </reaction>
</comment>
<evidence type="ECO:0000256" key="7">
    <source>
        <dbReference type="ARBA" id="ARBA00023238"/>
    </source>
</evidence>
<evidence type="ECO:0000256" key="4">
    <source>
        <dbReference type="ARBA" id="ARBA00022801"/>
    </source>
</evidence>
<dbReference type="Pfam" id="PF00763">
    <property type="entry name" value="THF_DHG_CYH"/>
    <property type="match status" value="1"/>
</dbReference>
<protein>
    <recommendedName>
        <fullName evidence="17">Methenyltetrahydrofolate cyclohydrolase</fullName>
    </recommendedName>
</protein>
<keyword evidence="16" id="KW-1185">Reference proteome</keyword>
<evidence type="ECO:0000259" key="14">
    <source>
        <dbReference type="Pfam" id="PF02882"/>
    </source>
</evidence>
<dbReference type="GO" id="GO:0005829">
    <property type="term" value="C:cytosol"/>
    <property type="evidence" value="ECO:0007669"/>
    <property type="project" value="TreeGrafter"/>
</dbReference>
<keyword evidence="6" id="KW-0560">Oxidoreductase</keyword>
<comment type="pathway">
    <text evidence="1">One-carbon metabolism; tetrahydrofolate interconversion.</text>
</comment>
<dbReference type="HAMAP" id="MF_01576">
    <property type="entry name" value="THF_DHG_CYH"/>
    <property type="match status" value="1"/>
</dbReference>
<dbReference type="SUPFAM" id="SSF51735">
    <property type="entry name" value="NAD(P)-binding Rossmann-fold domains"/>
    <property type="match status" value="1"/>
</dbReference>
<dbReference type="InterPro" id="IPR020631">
    <property type="entry name" value="THF_DH/CycHdrlase_NAD-bd_dom"/>
</dbReference>
<dbReference type="GO" id="GO:0035999">
    <property type="term" value="P:tetrahydrofolate interconversion"/>
    <property type="evidence" value="ECO:0007669"/>
    <property type="project" value="TreeGrafter"/>
</dbReference>
<sequence>MLLRRSVGVWWSNRCFITSSTSFPPPHSHSTYNDHQTTAAEVDGKLIANDIKATLASEVNHMKKSIRKAPGLSVILVGKRKDSASFVRIKKKACEQVGITSDVLTLPEDCTETNVLDVVTELNHKESVHGILVQLPLPRHLSEQKIINAVNVEKDVDGFHPVNIGNLAMTGREPLFIPCTSKGCIEVLHRCGVEIIGKKVVVIGRSNITGLPTSLLLQRYHATVSLVHAFTKNPEEITREADILVSDVGVPNMVRGHWLKPGAVVIDMGSTLVTDNKGSCVTGDVCYEEAKLKASLITPVPGGVGPVTISMLLYNTVEAAKRAYQWT</sequence>
<evidence type="ECO:0000256" key="9">
    <source>
        <dbReference type="ARBA" id="ARBA00036357"/>
    </source>
</evidence>
<comment type="catalytic activity">
    <reaction evidence="9">
        <text>(6R)-5,10-methenyltetrahydrofolate + H2O = (6R)-10-formyltetrahydrofolate + H(+)</text>
        <dbReference type="Rhea" id="RHEA:23700"/>
        <dbReference type="ChEBI" id="CHEBI:15377"/>
        <dbReference type="ChEBI" id="CHEBI:15378"/>
        <dbReference type="ChEBI" id="CHEBI:57455"/>
        <dbReference type="ChEBI" id="CHEBI:195366"/>
        <dbReference type="EC" id="3.5.4.9"/>
    </reaction>
</comment>
<organism evidence="15 16">
    <name type="scientific">Tagetes erecta</name>
    <name type="common">African marigold</name>
    <dbReference type="NCBI Taxonomy" id="13708"/>
    <lineage>
        <taxon>Eukaryota</taxon>
        <taxon>Viridiplantae</taxon>
        <taxon>Streptophyta</taxon>
        <taxon>Embryophyta</taxon>
        <taxon>Tracheophyta</taxon>
        <taxon>Spermatophyta</taxon>
        <taxon>Magnoliopsida</taxon>
        <taxon>eudicotyledons</taxon>
        <taxon>Gunneridae</taxon>
        <taxon>Pentapetalae</taxon>
        <taxon>asterids</taxon>
        <taxon>campanulids</taxon>
        <taxon>Asterales</taxon>
        <taxon>Asteraceae</taxon>
        <taxon>Asteroideae</taxon>
        <taxon>Heliantheae alliance</taxon>
        <taxon>Tageteae</taxon>
        <taxon>Tagetes</taxon>
    </lineage>
</organism>